<dbReference type="InterPro" id="IPR003599">
    <property type="entry name" value="Ig_sub"/>
</dbReference>
<dbReference type="RefSeq" id="WP_108825748.1">
    <property type="nucleotide sequence ID" value="NZ_CP023004.1"/>
</dbReference>
<dbReference type="OrthoDB" id="182883at2"/>
<sequence length="2310" mass="236794">MKSNFARALRSAVFLASGIFALPSLAIAQATPTAIVAIAAGDNHSMYVTNDGSLWAMGNNHDGQLGDDTFTSRGSPTLVTNAPNFTALAAGSMHGLCMTGDGKLYIIRGTSPSTQLEDGTYINGVIPSLVTEASNVIGVAAGHDHSLYVTAGGELYAMGGNPYGQLGLSDTENRDSPVLVPSDSSVTAVATGYNHSLFTTADGKLYAMGGNFFGQLGVSDTTNRLTPVLVPSASNVVAMASGYNHSLYVTADGELYAMGDNDSGQLGDGTTTDRSTPVLVTSNVSTVAAGGGHSLYLTTDGKLYAMGANYSGQLGVGDTTRRLSPVLVATNVTAMAAGMNHSLYATTDGKLYAMGDNHDGQLGDGTVTNRNTPVLVLDLSNLQNTAPAIVTQPVNQVAPAGGTATFTMTASGNPTPSYQWYHYSNFDWRALTDTAPYSGATTDTLVITNCPASMHNYLYRCVVTNAAGNAGSNAVTLTVGTGSAPKFQKHPVSRTLTIGQDTYFTAEAYGYPNPTYQWQYSADGLLWANLSNDGIHGGVTTRILTVTDAPVALDHMRYRCIATNTKGTATSEMAILLVDPENPSPSSVSISMLAAGCNHSLYVTDDGKLWAQGDNSEGQLGLGSTTYQYAPVIVPSASNVVAVATGRYSWGHTLYLTDEGKLYAMGSNFAGQLGVSDTTNRFAPVQVTDDETNVIAMAAGWSHSLFVTSDGKLYAMGQNQFGQLGVSDTTNRLAPVQVTSATNVVAVAAGGGHSLYVTADGKLYAMGSNGSGQLGNSGTTTTRLAPVQITSATNVIAVAAGSAHSLYLTGDGKLYAMGENSSGQLGTGGISDRTTPTLVTSATNVTAVFAGASHSLWLTSDGDLWAMGYEVGSGAVYTQYSPMRVLSAVNVTAAAAGANHSLYVSGGNRLWSMGNWLRNDGLLGVEYAPDIVFDFSNDANAAPAIVTQPVNQVLEIGQSATFSVEATGTPEPTYQWMYSIYDASGWYPLTDTAPYSGVTTGTLTITNATGAIDNFYYRCMVKNQVASAFSDYAILRIGTPPVVTTQPTSQIVKAGGSVNFSVGASSSHPRGYQWQCSTDGGATWNDLSSDSMYSGVTEISLYVRNTTAAMDGAQYRCVVTTVIGSTTSAPATLTVGTAPSFTTQPVNATINAGQDTTFTAEANGYPSPAYQWQYSTDGATWNNLSNDSIYSGAKTTTLTITAATAAMNGMRYRCTATNGIYVNYSSLFANSNAATLTVEFAPTITTHPSTRTVTAGQNTTFSVSTTGNPAPTYQWQYSTDGNTWENLTSGAPYSGVTYHSLTITAIPARVNGTHYRCVVTNSLGTLTSNAAILTVKSPPTILTQPESASIMAGQNATFTIAATGNPQPTYRWQSSSNGTTWTNLSNTAPYAGVATDTLTITEAPVSLNGMQYRCIASNGVGTNATSTAATLSVNTLPAITTQPSGQTVIAGQGTVLSVTSTGVPAPAYQWQILGTDSMWTSLVNNATYSGVGTANLSIANITAAMSGAQYRCIVSNDVGNVTSDTVTLTVAVAPGITTQPANQTTQPGQNATFTITATGVPEPEYQWQILGTDSLWTSLANNAIYSGVTTASLAIANATAGMSGAQYRCVLNNMAGDATSNPATLTVGAAPAAPVITTQPANQSVTAGQNATFAIAASGNPTPAYQWQSSTDGGAWTDVTGNATATTDTLTLTAVTIAMNGTQYRCLASNSVASNITSNAATLTVAPSPTDLAQQFKTQAESPGVATITVTGALDLSLVDGVTVASGKTIVGEDAAATVSGALTLPAGVNNVLVLGVNFTTGALTITGAHDVDISHCTFTDAPVVINGNSDNIAFSWNKFTATPASSGSAMRIDNSGEDTGILLSHNYFADGLKADIPAATNSRVVMFNNYIAATGNTTATIAGASAQILSERNIYQGTHNPLAKQGTGKLRSLNNFTNATTGTLDPGADTVFVPAYSRLMYPAGSAAPFDAAAVAALITGNAGNTNGKNSPAPDTTPNADARITAIVSGAGSGTSANAANVPAVSGGFTLTAGADNFIPAASQWYRDNFTIPGATANTYTVTSASAAHAGAYAVALTTPAGEIVASGAFMVTVGALAAPVITTHPASQTVTVGGNATFHVAATGESLSYEWRKDGAPISGATGASFTITNAQQSHAGAYNVVVRNPAGSASSNAAALTVNAAFTPPAITTQPVSKTVTVGGNVTFTVVATGNPAPTFQWMLNGNSIPRATNASHTINNVQKSHEGGYTVRVSNTAGNVTSSVATLTVNTGGNGGDNNSGGGGGGGGAPSLWYAALLAGLVALRAAKRRG</sequence>
<dbReference type="InterPro" id="IPR000408">
    <property type="entry name" value="Reg_chr_condens"/>
</dbReference>
<organism evidence="6 7">
    <name type="scientific">Ereboglobus luteus</name>
    <dbReference type="NCBI Taxonomy" id="1796921"/>
    <lineage>
        <taxon>Bacteria</taxon>
        <taxon>Pseudomonadati</taxon>
        <taxon>Verrucomicrobiota</taxon>
        <taxon>Opitutia</taxon>
        <taxon>Opitutales</taxon>
        <taxon>Opitutaceae</taxon>
        <taxon>Ereboglobus</taxon>
    </lineage>
</organism>
<feature type="domain" description="Ig-like" evidence="5">
    <location>
        <begin position="1437"/>
        <end position="1529"/>
    </location>
</feature>
<dbReference type="InterPro" id="IPR036179">
    <property type="entry name" value="Ig-like_dom_sf"/>
</dbReference>
<feature type="domain" description="Ig-like" evidence="5">
    <location>
        <begin position="1139"/>
        <end position="1237"/>
    </location>
</feature>
<dbReference type="Gene3D" id="2.60.40.10">
    <property type="entry name" value="Immunoglobulins"/>
    <property type="match status" value="12"/>
</dbReference>
<feature type="chain" id="PRO_5016133896" description="Ig-like domain-containing protein" evidence="4">
    <location>
        <begin position="27"/>
        <end position="2310"/>
    </location>
</feature>
<dbReference type="InterPro" id="IPR011050">
    <property type="entry name" value="Pectin_lyase_fold/virulence"/>
</dbReference>
<dbReference type="PROSITE" id="PS00626">
    <property type="entry name" value="RCC1_2"/>
    <property type="match status" value="7"/>
</dbReference>
<feature type="domain" description="Ig-like" evidence="5">
    <location>
        <begin position="943"/>
        <end position="1030"/>
    </location>
</feature>
<evidence type="ECO:0000313" key="7">
    <source>
        <dbReference type="Proteomes" id="UP000244896"/>
    </source>
</evidence>
<dbReference type="Proteomes" id="UP000244896">
    <property type="component" value="Chromosome"/>
</dbReference>
<dbReference type="PRINTS" id="PR00633">
    <property type="entry name" value="RCCNDNSATION"/>
</dbReference>
<dbReference type="SMART" id="SM00408">
    <property type="entry name" value="IGc2"/>
    <property type="match status" value="10"/>
</dbReference>
<evidence type="ECO:0000259" key="5">
    <source>
        <dbReference type="PROSITE" id="PS50835"/>
    </source>
</evidence>
<keyword evidence="3" id="KW-0456">Lyase</keyword>
<proteinExistence type="predicted"/>
<dbReference type="GO" id="GO:0005085">
    <property type="term" value="F:guanyl-nucleotide exchange factor activity"/>
    <property type="evidence" value="ECO:0007669"/>
    <property type="project" value="TreeGrafter"/>
</dbReference>
<dbReference type="PANTHER" id="PTHR45982:SF1">
    <property type="entry name" value="REGULATOR OF CHROMOSOME CONDENSATION"/>
    <property type="match status" value="1"/>
</dbReference>
<dbReference type="InterPro" id="IPR013783">
    <property type="entry name" value="Ig-like_fold"/>
</dbReference>
<dbReference type="EMBL" id="CP023004">
    <property type="protein sequence ID" value="AWI09933.1"/>
    <property type="molecule type" value="Genomic_DNA"/>
</dbReference>
<gene>
    <name evidence="6" type="ORF">CKA38_12350</name>
</gene>
<evidence type="ECO:0000256" key="4">
    <source>
        <dbReference type="SAM" id="SignalP"/>
    </source>
</evidence>
<feature type="domain" description="Ig-like" evidence="5">
    <location>
        <begin position="1041"/>
        <end position="1134"/>
    </location>
</feature>
<feature type="domain" description="Ig-like" evidence="5">
    <location>
        <begin position="2100"/>
        <end position="2179"/>
    </location>
</feature>
<dbReference type="Gene3D" id="2.160.20.10">
    <property type="entry name" value="Single-stranded right-handed beta-helix, Pectin lyase-like"/>
    <property type="match status" value="1"/>
</dbReference>
<dbReference type="InterPro" id="IPR009091">
    <property type="entry name" value="RCC1/BLIP-II"/>
</dbReference>
<dbReference type="SUPFAM" id="SSF48726">
    <property type="entry name" value="Immunoglobulin"/>
    <property type="match status" value="12"/>
</dbReference>
<feature type="domain" description="Ig-like" evidence="5">
    <location>
        <begin position="387"/>
        <end position="478"/>
    </location>
</feature>
<reference evidence="6 7" key="1">
    <citation type="journal article" date="2018" name="Syst. Appl. Microbiol.">
        <title>Ereboglobus luteus gen. nov. sp. nov. from cockroach guts, and new insights into the oxygen relationship of the genera Opitutus and Didymococcus (Verrucomicrobia: Opitutaceae).</title>
        <authorList>
            <person name="Tegtmeier D."/>
            <person name="Belitz A."/>
            <person name="Radek R."/>
            <person name="Heimerl T."/>
            <person name="Brune A."/>
        </authorList>
    </citation>
    <scope>NUCLEOTIDE SEQUENCE [LARGE SCALE GENOMIC DNA]</scope>
    <source>
        <strain evidence="6 7">Ho45</strain>
    </source>
</reference>
<dbReference type="SUPFAM" id="SSF51126">
    <property type="entry name" value="Pectin lyase-like"/>
    <property type="match status" value="1"/>
</dbReference>
<keyword evidence="7" id="KW-1185">Reference proteome</keyword>
<evidence type="ECO:0000256" key="1">
    <source>
        <dbReference type="ARBA" id="ARBA00022658"/>
    </source>
</evidence>
<dbReference type="GO" id="GO:0016829">
    <property type="term" value="F:lyase activity"/>
    <property type="evidence" value="ECO:0007669"/>
    <property type="project" value="UniProtKB-KW"/>
</dbReference>
<feature type="domain" description="Ig-like" evidence="5">
    <location>
        <begin position="1339"/>
        <end position="1432"/>
    </location>
</feature>
<keyword evidence="4" id="KW-0732">Signal</keyword>
<dbReference type="GO" id="GO:0005737">
    <property type="term" value="C:cytoplasm"/>
    <property type="evidence" value="ECO:0007669"/>
    <property type="project" value="TreeGrafter"/>
</dbReference>
<dbReference type="InterPro" id="IPR003598">
    <property type="entry name" value="Ig_sub2"/>
</dbReference>
<dbReference type="InterPro" id="IPR012334">
    <property type="entry name" value="Pectin_lyas_fold"/>
</dbReference>
<dbReference type="KEGG" id="elut:CKA38_12350"/>
<dbReference type="Gene3D" id="2.130.10.30">
    <property type="entry name" value="Regulator of chromosome condensation 1/beta-lactamase-inhibitor protein II"/>
    <property type="match status" value="4"/>
</dbReference>
<dbReference type="InterPro" id="IPR002022">
    <property type="entry name" value="Pec_lyase"/>
</dbReference>
<feature type="domain" description="Ig-like" evidence="5">
    <location>
        <begin position="1534"/>
        <end position="1626"/>
    </location>
</feature>
<dbReference type="SMART" id="SM00656">
    <property type="entry name" value="Amb_all"/>
    <property type="match status" value="1"/>
</dbReference>
<name>A0A2U8E4Z6_9BACT</name>
<dbReference type="InterPro" id="IPR058923">
    <property type="entry name" value="RCC1-like_dom"/>
</dbReference>
<keyword evidence="1" id="KW-0344">Guanine-nucleotide releasing factor</keyword>
<evidence type="ECO:0000256" key="3">
    <source>
        <dbReference type="ARBA" id="ARBA00023239"/>
    </source>
</evidence>
<dbReference type="PROSITE" id="PS50835">
    <property type="entry name" value="IG_LIKE"/>
    <property type="match status" value="12"/>
</dbReference>
<feature type="domain" description="Ig-like" evidence="5">
    <location>
        <begin position="1634"/>
        <end position="1724"/>
    </location>
</feature>
<dbReference type="InterPro" id="IPR007110">
    <property type="entry name" value="Ig-like_dom"/>
</dbReference>
<evidence type="ECO:0000313" key="6">
    <source>
        <dbReference type="EMBL" id="AWI09933.1"/>
    </source>
</evidence>
<dbReference type="InterPro" id="IPR051553">
    <property type="entry name" value="Ran_GTPase-activating"/>
</dbReference>
<accession>A0A2U8E4Z6</accession>
<protein>
    <recommendedName>
        <fullName evidence="5">Ig-like domain-containing protein</fullName>
    </recommendedName>
</protein>
<dbReference type="PANTHER" id="PTHR45982">
    <property type="entry name" value="REGULATOR OF CHROMOSOME CONDENSATION"/>
    <property type="match status" value="1"/>
</dbReference>
<dbReference type="Pfam" id="PF25390">
    <property type="entry name" value="WD40_RLD"/>
    <property type="match status" value="2"/>
</dbReference>
<feature type="domain" description="Ig-like" evidence="5">
    <location>
        <begin position="1242"/>
        <end position="1333"/>
    </location>
</feature>
<evidence type="ECO:0000256" key="2">
    <source>
        <dbReference type="ARBA" id="ARBA00022737"/>
    </source>
</evidence>
<dbReference type="SUPFAM" id="SSF50985">
    <property type="entry name" value="RCC1/BLIP-II"/>
    <property type="match status" value="2"/>
</dbReference>
<dbReference type="SMART" id="SM00409">
    <property type="entry name" value="IG"/>
    <property type="match status" value="12"/>
</dbReference>
<feature type="signal peptide" evidence="4">
    <location>
        <begin position="1"/>
        <end position="26"/>
    </location>
</feature>
<dbReference type="Pfam" id="PF13927">
    <property type="entry name" value="Ig_3"/>
    <property type="match status" value="10"/>
</dbReference>
<keyword evidence="2" id="KW-0677">Repeat</keyword>
<feature type="domain" description="Ig-like" evidence="5">
    <location>
        <begin position="2187"/>
        <end position="2267"/>
    </location>
</feature>
<dbReference type="Pfam" id="PF00415">
    <property type="entry name" value="RCC1"/>
    <property type="match status" value="2"/>
</dbReference>
<feature type="domain" description="Ig-like" evidence="5">
    <location>
        <begin position="485"/>
        <end position="576"/>
    </location>
</feature>
<dbReference type="PROSITE" id="PS50012">
    <property type="entry name" value="RCC1_3"/>
    <property type="match status" value="11"/>
</dbReference>